<protein>
    <submittedName>
        <fullName evidence="1">AlNc14C145G7380 protein</fullName>
    </submittedName>
</protein>
<dbReference type="AlphaFoldDB" id="F0WLJ3"/>
<dbReference type="EMBL" id="FR824190">
    <property type="protein sequence ID" value="CCA22156.1"/>
    <property type="molecule type" value="Genomic_DNA"/>
</dbReference>
<reference evidence="1" key="1">
    <citation type="journal article" date="2011" name="PLoS Biol.">
        <title>Gene gain and loss during evolution of obligate parasitism in the white rust pathogen of Arabidopsis thaliana.</title>
        <authorList>
            <person name="Kemen E."/>
            <person name="Gardiner A."/>
            <person name="Schultz-Larsen T."/>
            <person name="Kemen A.C."/>
            <person name="Balmuth A.L."/>
            <person name="Robert-Seilaniantz A."/>
            <person name="Bailey K."/>
            <person name="Holub E."/>
            <person name="Studholme D.J."/>
            <person name="Maclean D."/>
            <person name="Jones J.D."/>
        </authorList>
    </citation>
    <scope>NUCLEOTIDE SEQUENCE</scope>
</reference>
<dbReference type="HOGENOM" id="CLU_2817775_0_0_1"/>
<gene>
    <name evidence="1" type="primary">AlNc14C145G7380</name>
    <name evidence="1" type="ORF">ALNC14_082990</name>
</gene>
<proteinExistence type="predicted"/>
<sequence>MNYDISFETEERQERALLRRIPIGVRDNRRSSGLQILYSFFPDWECCDRNPQKINENYSPESSEVID</sequence>
<evidence type="ECO:0000313" key="1">
    <source>
        <dbReference type="EMBL" id="CCA22156.1"/>
    </source>
</evidence>
<reference evidence="1" key="2">
    <citation type="submission" date="2011-02" db="EMBL/GenBank/DDBJ databases">
        <authorList>
            <person name="MacLean D."/>
        </authorList>
    </citation>
    <scope>NUCLEOTIDE SEQUENCE</scope>
</reference>
<organism evidence="1">
    <name type="scientific">Albugo laibachii Nc14</name>
    <dbReference type="NCBI Taxonomy" id="890382"/>
    <lineage>
        <taxon>Eukaryota</taxon>
        <taxon>Sar</taxon>
        <taxon>Stramenopiles</taxon>
        <taxon>Oomycota</taxon>
        <taxon>Peronosporomycetes</taxon>
        <taxon>Albuginales</taxon>
        <taxon>Albuginaceae</taxon>
        <taxon>Albugo</taxon>
    </lineage>
</organism>
<name>F0WLJ3_9STRA</name>
<accession>F0WLJ3</accession>